<dbReference type="PANTHER" id="PTHR46486">
    <property type="entry name" value="CCHC-TYPE DOMAIN-CONTAINING PROTEIN"/>
    <property type="match status" value="1"/>
</dbReference>
<dbReference type="PANTHER" id="PTHR46486:SF1">
    <property type="entry name" value="CCHC-TYPE DOMAIN-CONTAINING PROTEIN"/>
    <property type="match status" value="1"/>
</dbReference>
<reference evidence="2" key="1">
    <citation type="submission" date="2021-05" db="EMBL/GenBank/DDBJ databases">
        <authorList>
            <person name="Alioto T."/>
            <person name="Alioto T."/>
            <person name="Gomez Garrido J."/>
        </authorList>
    </citation>
    <scope>NUCLEOTIDE SEQUENCE</scope>
</reference>
<protein>
    <submittedName>
        <fullName evidence="2">(northern house mosquito) hypothetical protein</fullName>
    </submittedName>
</protein>
<dbReference type="AlphaFoldDB" id="A0A8D8CQ39"/>
<feature type="compositionally biased region" description="Pro residues" evidence="1">
    <location>
        <begin position="225"/>
        <end position="234"/>
    </location>
</feature>
<feature type="region of interest" description="Disordered" evidence="1">
    <location>
        <begin position="212"/>
        <end position="234"/>
    </location>
</feature>
<proteinExistence type="predicted"/>
<evidence type="ECO:0000313" key="2">
    <source>
        <dbReference type="EMBL" id="CAG6495340.1"/>
    </source>
</evidence>
<feature type="compositionally biased region" description="Acidic residues" evidence="1">
    <location>
        <begin position="299"/>
        <end position="309"/>
    </location>
</feature>
<feature type="region of interest" description="Disordered" evidence="1">
    <location>
        <begin position="263"/>
        <end position="341"/>
    </location>
</feature>
<feature type="compositionally biased region" description="Low complexity" evidence="1">
    <location>
        <begin position="332"/>
        <end position="341"/>
    </location>
</feature>
<evidence type="ECO:0000256" key="1">
    <source>
        <dbReference type="SAM" id="MobiDB-lite"/>
    </source>
</evidence>
<dbReference type="EMBL" id="HBUE01128453">
    <property type="protein sequence ID" value="CAG6495340.1"/>
    <property type="molecule type" value="Transcribed_RNA"/>
</dbReference>
<organism evidence="2">
    <name type="scientific">Culex pipiens</name>
    <name type="common">House mosquito</name>
    <dbReference type="NCBI Taxonomy" id="7175"/>
    <lineage>
        <taxon>Eukaryota</taxon>
        <taxon>Metazoa</taxon>
        <taxon>Ecdysozoa</taxon>
        <taxon>Arthropoda</taxon>
        <taxon>Hexapoda</taxon>
        <taxon>Insecta</taxon>
        <taxon>Pterygota</taxon>
        <taxon>Neoptera</taxon>
        <taxon>Endopterygota</taxon>
        <taxon>Diptera</taxon>
        <taxon>Nematocera</taxon>
        <taxon>Culicoidea</taxon>
        <taxon>Culicidae</taxon>
        <taxon>Culicinae</taxon>
        <taxon>Culicini</taxon>
        <taxon>Culex</taxon>
        <taxon>Culex</taxon>
    </lineage>
</organism>
<accession>A0A8D8CQ39</accession>
<feature type="compositionally biased region" description="Basic residues" evidence="1">
    <location>
        <begin position="314"/>
        <end position="331"/>
    </location>
</feature>
<name>A0A8D8CQ39_CULPI</name>
<sequence length="341" mass="37911">MNEMRGYRKNTVVIDFGPVPKKPTITQIRKFAFEQLKLDITQIRNLQLSMTKSFVYIEMSPEISAEELVAEFDMKLTMTSEDGVQTPIPLHTADGATEVKIHDLPPYMPTQIIAQHLAEFGEILSITDELWKEHFPGVPTGTRIVRMRIRKPIPSYVNIGEEVGYVRYRNQRPTCRHCSRYLHVGQKCSDVKKAITGGVSSRLTLADIVSGVNPSADGKQTPETLPAPPPLMPRPSLPIESLNEEQLLADEEAPVIPEGTIVPEQESPEEELHLPGDSTFPGDENYEISSDEDTKMQTEEAESEADSAEDTTAGKKRPARPKSQKKSKRLSGSKSKSGSSK</sequence>